<protein>
    <recommendedName>
        <fullName evidence="18">Sensory/regulatory protein RpfC</fullName>
        <ecNumber evidence="3">2.7.13.3</ecNumber>
    </recommendedName>
    <alternativeName>
        <fullName evidence="19">Virulence sensor protein BvgS</fullName>
    </alternativeName>
</protein>
<evidence type="ECO:0000256" key="1">
    <source>
        <dbReference type="ARBA" id="ARBA00000085"/>
    </source>
</evidence>
<dbReference type="SUPFAM" id="SSF55874">
    <property type="entry name" value="ATPase domain of HSP90 chaperone/DNA topoisomerase II/histidine kinase"/>
    <property type="match status" value="1"/>
</dbReference>
<feature type="modified residue" description="Phosphohistidine" evidence="20">
    <location>
        <position position="855"/>
    </location>
</feature>
<evidence type="ECO:0000256" key="14">
    <source>
        <dbReference type="ARBA" id="ARBA00023026"/>
    </source>
</evidence>
<accession>A0A562ZKK3</accession>
<evidence type="ECO:0000313" key="27">
    <source>
        <dbReference type="EMBL" id="TWO68704.1"/>
    </source>
</evidence>
<keyword evidence="22" id="KW-0175">Coiled coil</keyword>
<feature type="transmembrane region" description="Helical" evidence="23">
    <location>
        <begin position="96"/>
        <end position="118"/>
    </location>
</feature>
<dbReference type="SUPFAM" id="SSF52172">
    <property type="entry name" value="CheY-like"/>
    <property type="match status" value="2"/>
</dbReference>
<dbReference type="InterPro" id="IPR001789">
    <property type="entry name" value="Sig_transdc_resp-reg_receiver"/>
</dbReference>
<dbReference type="InterPro" id="IPR004358">
    <property type="entry name" value="Sig_transdc_His_kin-like_C"/>
</dbReference>
<name>A0A562ZKK3_9BURK</name>
<feature type="transmembrane region" description="Helical" evidence="23">
    <location>
        <begin position="160"/>
        <end position="178"/>
    </location>
</feature>
<dbReference type="Gene3D" id="1.10.287.130">
    <property type="match status" value="1"/>
</dbReference>
<evidence type="ECO:0000256" key="21">
    <source>
        <dbReference type="PROSITE-ProRule" id="PRU00169"/>
    </source>
</evidence>
<dbReference type="PANTHER" id="PTHR45339">
    <property type="entry name" value="HYBRID SIGNAL TRANSDUCTION HISTIDINE KINASE J"/>
    <property type="match status" value="1"/>
</dbReference>
<evidence type="ECO:0000256" key="11">
    <source>
        <dbReference type="ARBA" id="ARBA00022840"/>
    </source>
</evidence>
<keyword evidence="15 23" id="KW-0472">Membrane</keyword>
<evidence type="ECO:0000256" key="20">
    <source>
        <dbReference type="PROSITE-ProRule" id="PRU00110"/>
    </source>
</evidence>
<dbReference type="SMART" id="SM00387">
    <property type="entry name" value="HATPase_c"/>
    <property type="match status" value="1"/>
</dbReference>
<dbReference type="InterPro" id="IPR036097">
    <property type="entry name" value="HisK_dim/P_sf"/>
</dbReference>
<evidence type="ECO:0000256" key="3">
    <source>
        <dbReference type="ARBA" id="ARBA00012438"/>
    </source>
</evidence>
<dbReference type="Pfam" id="PF01627">
    <property type="entry name" value="Hpt"/>
    <property type="match status" value="1"/>
</dbReference>
<dbReference type="Gene3D" id="3.30.565.10">
    <property type="entry name" value="Histidine kinase-like ATPase, C-terminal domain"/>
    <property type="match status" value="1"/>
</dbReference>
<keyword evidence="12 23" id="KW-1133">Transmembrane helix</keyword>
<dbReference type="Proteomes" id="UP000318199">
    <property type="component" value="Unassembled WGS sequence"/>
</dbReference>
<keyword evidence="5 21" id="KW-0597">Phosphoprotein</keyword>
<feature type="domain" description="Response regulatory" evidence="25">
    <location>
        <begin position="511"/>
        <end position="632"/>
    </location>
</feature>
<evidence type="ECO:0000256" key="22">
    <source>
        <dbReference type="SAM" id="Coils"/>
    </source>
</evidence>
<dbReference type="RefSeq" id="WP_145895250.1">
    <property type="nucleotide sequence ID" value="NZ_VOBQ01000018.1"/>
</dbReference>
<dbReference type="GO" id="GO:0005886">
    <property type="term" value="C:plasma membrane"/>
    <property type="evidence" value="ECO:0007669"/>
    <property type="project" value="UniProtKB-SubCell"/>
</dbReference>
<evidence type="ECO:0000256" key="18">
    <source>
        <dbReference type="ARBA" id="ARBA00068150"/>
    </source>
</evidence>
<dbReference type="PROSITE" id="PS50894">
    <property type="entry name" value="HPT"/>
    <property type="match status" value="1"/>
</dbReference>
<keyword evidence="8" id="KW-0732">Signal</keyword>
<evidence type="ECO:0000259" key="25">
    <source>
        <dbReference type="PROSITE" id="PS50110"/>
    </source>
</evidence>
<evidence type="ECO:0000256" key="12">
    <source>
        <dbReference type="ARBA" id="ARBA00022989"/>
    </source>
</evidence>
<evidence type="ECO:0000313" key="28">
    <source>
        <dbReference type="Proteomes" id="UP000318199"/>
    </source>
</evidence>
<evidence type="ECO:0000256" key="4">
    <source>
        <dbReference type="ARBA" id="ARBA00022475"/>
    </source>
</evidence>
<dbReference type="GO" id="GO:0000155">
    <property type="term" value="F:phosphorelay sensor kinase activity"/>
    <property type="evidence" value="ECO:0007669"/>
    <property type="project" value="InterPro"/>
</dbReference>
<keyword evidence="14" id="KW-0843">Virulence</keyword>
<dbReference type="Pfam" id="PF02518">
    <property type="entry name" value="HATPase_c"/>
    <property type="match status" value="1"/>
</dbReference>
<keyword evidence="4" id="KW-1003">Cell membrane</keyword>
<comment type="subunit">
    <text evidence="17">At low DSF concentrations, interacts with RpfF.</text>
</comment>
<dbReference type="SMART" id="SM00388">
    <property type="entry name" value="HisKA"/>
    <property type="match status" value="1"/>
</dbReference>
<evidence type="ECO:0000256" key="5">
    <source>
        <dbReference type="ARBA" id="ARBA00022553"/>
    </source>
</evidence>
<dbReference type="PRINTS" id="PR00344">
    <property type="entry name" value="BCTRLSENSOR"/>
</dbReference>
<evidence type="ECO:0000256" key="13">
    <source>
        <dbReference type="ARBA" id="ARBA00023012"/>
    </source>
</evidence>
<gene>
    <name evidence="27" type="ORF">FN976_22165</name>
</gene>
<comment type="catalytic activity">
    <reaction evidence="1">
        <text>ATP + protein L-histidine = ADP + protein N-phospho-L-histidine.</text>
        <dbReference type="EC" id="2.7.13.3"/>
    </reaction>
</comment>
<feature type="domain" description="Histidine kinase" evidence="24">
    <location>
        <begin position="269"/>
        <end position="493"/>
    </location>
</feature>
<dbReference type="CDD" id="cd16922">
    <property type="entry name" value="HATPase_EvgS-ArcB-TorS-like"/>
    <property type="match status" value="1"/>
</dbReference>
<keyword evidence="7 23" id="KW-0812">Transmembrane</keyword>
<dbReference type="InterPro" id="IPR003661">
    <property type="entry name" value="HisK_dim/P_dom"/>
</dbReference>
<dbReference type="Pfam" id="PF00072">
    <property type="entry name" value="Response_reg"/>
    <property type="match status" value="2"/>
</dbReference>
<dbReference type="EMBL" id="VOBQ01000018">
    <property type="protein sequence ID" value="TWO68704.1"/>
    <property type="molecule type" value="Genomic_DNA"/>
</dbReference>
<feature type="transmembrane region" description="Helical" evidence="23">
    <location>
        <begin position="54"/>
        <end position="75"/>
    </location>
</feature>
<dbReference type="PROSITE" id="PS50110">
    <property type="entry name" value="RESPONSE_REGULATORY"/>
    <property type="match status" value="2"/>
</dbReference>
<dbReference type="EC" id="2.7.13.3" evidence="3"/>
<dbReference type="InterPro" id="IPR036641">
    <property type="entry name" value="HPT_dom_sf"/>
</dbReference>
<keyword evidence="13" id="KW-0902">Two-component regulatory system</keyword>
<dbReference type="InterPro" id="IPR007894">
    <property type="entry name" value="MASE2"/>
</dbReference>
<evidence type="ECO:0000256" key="10">
    <source>
        <dbReference type="ARBA" id="ARBA00022777"/>
    </source>
</evidence>
<dbReference type="InterPro" id="IPR003594">
    <property type="entry name" value="HATPase_dom"/>
</dbReference>
<dbReference type="CDD" id="cd00082">
    <property type="entry name" value="HisKA"/>
    <property type="match status" value="1"/>
</dbReference>
<evidence type="ECO:0000256" key="23">
    <source>
        <dbReference type="SAM" id="Phobius"/>
    </source>
</evidence>
<organism evidence="27 28">
    <name type="scientific">Caenimonas sedimenti</name>
    <dbReference type="NCBI Taxonomy" id="2596921"/>
    <lineage>
        <taxon>Bacteria</taxon>
        <taxon>Pseudomonadati</taxon>
        <taxon>Pseudomonadota</taxon>
        <taxon>Betaproteobacteria</taxon>
        <taxon>Burkholderiales</taxon>
        <taxon>Comamonadaceae</taxon>
        <taxon>Caenimonas</taxon>
    </lineage>
</organism>
<dbReference type="SMART" id="SM00073">
    <property type="entry name" value="HPT"/>
    <property type="match status" value="1"/>
</dbReference>
<evidence type="ECO:0000256" key="15">
    <source>
        <dbReference type="ARBA" id="ARBA00023136"/>
    </source>
</evidence>
<evidence type="ECO:0000256" key="8">
    <source>
        <dbReference type="ARBA" id="ARBA00022729"/>
    </source>
</evidence>
<comment type="caution">
    <text evidence="27">The sequence shown here is derived from an EMBL/GenBank/DDBJ whole genome shotgun (WGS) entry which is preliminary data.</text>
</comment>
<feature type="domain" description="HPt" evidence="26">
    <location>
        <begin position="816"/>
        <end position="912"/>
    </location>
</feature>
<dbReference type="AlphaFoldDB" id="A0A562ZKK3"/>
<feature type="domain" description="Response regulatory" evidence="25">
    <location>
        <begin position="657"/>
        <end position="775"/>
    </location>
</feature>
<keyword evidence="11" id="KW-0067">ATP-binding</keyword>
<dbReference type="SUPFAM" id="SSF47226">
    <property type="entry name" value="Histidine-containing phosphotransfer domain, HPT domain"/>
    <property type="match status" value="1"/>
</dbReference>
<feature type="transmembrane region" description="Helical" evidence="23">
    <location>
        <begin position="130"/>
        <end position="148"/>
    </location>
</feature>
<keyword evidence="10" id="KW-0418">Kinase</keyword>
<dbReference type="InterPro" id="IPR011006">
    <property type="entry name" value="CheY-like_superfamily"/>
</dbReference>
<evidence type="ECO:0000256" key="7">
    <source>
        <dbReference type="ARBA" id="ARBA00022692"/>
    </source>
</evidence>
<keyword evidence="9" id="KW-0547">Nucleotide-binding</keyword>
<evidence type="ECO:0000259" key="24">
    <source>
        <dbReference type="PROSITE" id="PS50109"/>
    </source>
</evidence>
<dbReference type="CDD" id="cd17546">
    <property type="entry name" value="REC_hyHK_CKI1_RcsC-like"/>
    <property type="match status" value="2"/>
</dbReference>
<comment type="subcellular location">
    <subcellularLocation>
        <location evidence="2">Cell membrane</location>
        <topology evidence="2">Multi-pass membrane protein</topology>
    </subcellularLocation>
</comment>
<keyword evidence="6" id="KW-0808">Transferase</keyword>
<feature type="modified residue" description="4-aspartylphosphate" evidence="21">
    <location>
        <position position="565"/>
    </location>
</feature>
<dbReference type="GO" id="GO:0005524">
    <property type="term" value="F:ATP binding"/>
    <property type="evidence" value="ECO:0007669"/>
    <property type="project" value="UniProtKB-KW"/>
</dbReference>
<comment type="function">
    <text evidence="16">Member of the two-component regulatory system BvgS/BvgA. Phosphorylates BvgA via a four-step phosphorelay in response to environmental signals.</text>
</comment>
<evidence type="ECO:0000259" key="26">
    <source>
        <dbReference type="PROSITE" id="PS50894"/>
    </source>
</evidence>
<dbReference type="FunFam" id="3.30.565.10:FF:000010">
    <property type="entry name" value="Sensor histidine kinase RcsC"/>
    <property type="match status" value="1"/>
</dbReference>
<dbReference type="FunFam" id="1.10.287.130:FF:000002">
    <property type="entry name" value="Two-component osmosensing histidine kinase"/>
    <property type="match status" value="1"/>
</dbReference>
<dbReference type="Gene3D" id="1.20.120.160">
    <property type="entry name" value="HPT domain"/>
    <property type="match status" value="1"/>
</dbReference>
<dbReference type="SMART" id="SM00448">
    <property type="entry name" value="REC"/>
    <property type="match status" value="2"/>
</dbReference>
<evidence type="ECO:0000256" key="6">
    <source>
        <dbReference type="ARBA" id="ARBA00022679"/>
    </source>
</evidence>
<evidence type="ECO:0000256" key="9">
    <source>
        <dbReference type="ARBA" id="ARBA00022741"/>
    </source>
</evidence>
<dbReference type="Pfam" id="PF00512">
    <property type="entry name" value="HisKA"/>
    <property type="match status" value="1"/>
</dbReference>
<dbReference type="InterPro" id="IPR008207">
    <property type="entry name" value="Sig_transdc_His_kin_Hpt_dom"/>
</dbReference>
<evidence type="ECO:0000256" key="17">
    <source>
        <dbReference type="ARBA" id="ARBA00064003"/>
    </source>
</evidence>
<evidence type="ECO:0000256" key="16">
    <source>
        <dbReference type="ARBA" id="ARBA00058004"/>
    </source>
</evidence>
<keyword evidence="28" id="KW-1185">Reference proteome</keyword>
<feature type="coiled-coil region" evidence="22">
    <location>
        <begin position="207"/>
        <end position="262"/>
    </location>
</feature>
<feature type="modified residue" description="4-aspartylphosphate" evidence="21">
    <location>
        <position position="708"/>
    </location>
</feature>
<evidence type="ECO:0000256" key="19">
    <source>
        <dbReference type="ARBA" id="ARBA00070152"/>
    </source>
</evidence>
<proteinExistence type="predicted"/>
<evidence type="ECO:0000256" key="2">
    <source>
        <dbReference type="ARBA" id="ARBA00004651"/>
    </source>
</evidence>
<dbReference type="OrthoDB" id="5290456at2"/>
<dbReference type="PROSITE" id="PS50109">
    <property type="entry name" value="HIS_KIN"/>
    <property type="match status" value="1"/>
</dbReference>
<reference evidence="27 28" key="1">
    <citation type="submission" date="2019-07" db="EMBL/GenBank/DDBJ databases">
        <title>Caenimonas sedimenti sp. nov., isolated from activated sludge.</title>
        <authorList>
            <person name="Xu J."/>
        </authorList>
    </citation>
    <scope>NUCLEOTIDE SEQUENCE [LARGE SCALE GENOMIC DNA]</scope>
    <source>
        <strain evidence="27 28">HX-9-20</strain>
    </source>
</reference>
<dbReference type="SUPFAM" id="SSF47384">
    <property type="entry name" value="Homodimeric domain of signal transducing histidine kinase"/>
    <property type="match status" value="1"/>
</dbReference>
<dbReference type="Pfam" id="PF05230">
    <property type="entry name" value="MASE2"/>
    <property type="match status" value="1"/>
</dbReference>
<dbReference type="PANTHER" id="PTHR45339:SF1">
    <property type="entry name" value="HYBRID SIGNAL TRANSDUCTION HISTIDINE KINASE J"/>
    <property type="match status" value="1"/>
</dbReference>
<sequence>MTAGTDPSGSTEAAPVSKAATHPVVRVAYLTRVLTYPGYLLVVMLHLYPDGITPFRLAVAAAYTLVWPHIGYFLARRSRSQKTAELRNLMLDALFIGLWLPALKFSLWPSMALVLGVLSGSLSVGGPAHAARGVGLLVLGALGSGAFIGFELEPDARLSVSLLSSTVLFGYMTTFAFLSHQQAKRVLHGLIQIRQQNGEITEKSRLLEQRGAELKAAKDAAEAANRELSETLAQQRIVVAQNALLIREIEEANVQLESASQHKSDFLANMSHEIRTPMNAILGMTYLALKTDLDARQRDYLGKVQQSGQHLLAIINDILDLSKVEAGRLELETAPFRLEQLLTKVADLVSDKASAKRLELLFDVAPDVPGALCGDALRLSQMLINYVSNAVKFTEQGEIDLVVRLVRRFDDGSDDVLLRFEVRDTGIGLSPEQIGKLFQSFQQADVSTTRKYGGTGLGLALTKILAQQMGGEVGVESMLGEGSRFWFTARLAVGAHSARAPHPGIDVRERRILVVDDLHSARVVLHDMLAAMHFQVDVADSGEAALASVARADAAGAGYDIVLLDWKMPGLDGIETARRLQSLELAHRPRMAMLTAYGREEAAAQARQAGILTLLSKPVAPSPLFDAMIDLLGGVANPGQEVPQVRAEDLRAIEGARILLAEDNALNQQVAGEMLRDAGLVVDIADNGRIACSMLQAAGEPYDLILMDMQMPVMDGLAATRIIRADPRWNAVPIVGLTANAMIESRQQCMQAGMVDFVTKPIEPDVLFRVLLQWIAPRRDARTAGREAAVPDAQEGLPSAIPGLDQAVGLRRVLGIPQRYNSMLRSFAASQGDAVTATRKALRAGDVATASRLIHTLKGLAGNIAAGELQQAAAALEPALPTDDDHRDTLLTTLDTLLARQIAAIQAALPSAAPAGAPTGWDPHRLETVCQQLRVLLAADDGNAERVVGQNTTLLAAAFPDHFAELQDAVNQFDAPRGLAVLNAAMADSKLGA</sequence>
<dbReference type="InterPro" id="IPR036890">
    <property type="entry name" value="HATPase_C_sf"/>
</dbReference>
<dbReference type="InterPro" id="IPR005467">
    <property type="entry name" value="His_kinase_dom"/>
</dbReference>
<dbReference type="Gene3D" id="3.40.50.2300">
    <property type="match status" value="2"/>
</dbReference>